<name>A0AAX4KGR9_9TREE</name>
<proteinExistence type="predicted"/>
<feature type="compositionally biased region" description="Polar residues" evidence="1">
    <location>
        <begin position="62"/>
        <end position="105"/>
    </location>
</feature>
<dbReference type="GeneID" id="91101757"/>
<evidence type="ECO:0000313" key="3">
    <source>
        <dbReference type="Proteomes" id="UP001358614"/>
    </source>
</evidence>
<dbReference type="RefSeq" id="XP_066082849.1">
    <property type="nucleotide sequence ID" value="XM_066226752.1"/>
</dbReference>
<protein>
    <submittedName>
        <fullName evidence="2">Uncharacterized protein</fullName>
    </submittedName>
</protein>
<feature type="region of interest" description="Disordered" evidence="1">
    <location>
        <begin position="1"/>
        <end position="29"/>
    </location>
</feature>
<accession>A0AAX4KGR9</accession>
<evidence type="ECO:0000256" key="1">
    <source>
        <dbReference type="SAM" id="MobiDB-lite"/>
    </source>
</evidence>
<sequence length="112" mass="12654">MSGYPIDAQPAQQSTMSRKEGRKVRREEADDISIYSFSDEHSGGWMCCFGGSSNSKKKSERTNNQLNQNQSIYEKSLPTPQTSPTISDQGYENNAFQPYDTTLQQDCRETRG</sequence>
<evidence type="ECO:0000313" key="2">
    <source>
        <dbReference type="EMBL" id="WWD04882.1"/>
    </source>
</evidence>
<feature type="region of interest" description="Disordered" evidence="1">
    <location>
        <begin position="53"/>
        <end position="112"/>
    </location>
</feature>
<keyword evidence="3" id="KW-1185">Reference proteome</keyword>
<gene>
    <name evidence="2" type="ORF">V865_002953</name>
</gene>
<organism evidence="2 3">
    <name type="scientific">Kwoniella europaea PYCC6329</name>
    <dbReference type="NCBI Taxonomy" id="1423913"/>
    <lineage>
        <taxon>Eukaryota</taxon>
        <taxon>Fungi</taxon>
        <taxon>Dikarya</taxon>
        <taxon>Basidiomycota</taxon>
        <taxon>Agaricomycotina</taxon>
        <taxon>Tremellomycetes</taxon>
        <taxon>Tremellales</taxon>
        <taxon>Cryptococcaceae</taxon>
        <taxon>Kwoniella</taxon>
    </lineage>
</organism>
<dbReference type="AlphaFoldDB" id="A0AAX4KGR9"/>
<dbReference type="KEGG" id="ker:91101757"/>
<dbReference type="Proteomes" id="UP001358614">
    <property type="component" value="Chromosome 1"/>
</dbReference>
<reference evidence="2 3" key="1">
    <citation type="submission" date="2024-01" db="EMBL/GenBank/DDBJ databases">
        <title>Comparative genomics of Cryptococcus and Kwoniella reveals pathogenesis evolution and contrasting modes of karyotype evolution via chromosome fusion or intercentromeric recombination.</title>
        <authorList>
            <person name="Coelho M.A."/>
            <person name="David-Palma M."/>
            <person name="Shea T."/>
            <person name="Bowers K."/>
            <person name="McGinley-Smith S."/>
            <person name="Mohammad A.W."/>
            <person name="Gnirke A."/>
            <person name="Yurkov A.M."/>
            <person name="Nowrousian M."/>
            <person name="Sun S."/>
            <person name="Cuomo C.A."/>
            <person name="Heitman J."/>
        </authorList>
    </citation>
    <scope>NUCLEOTIDE SEQUENCE [LARGE SCALE GENOMIC DNA]</scope>
    <source>
        <strain evidence="2 3">PYCC6329</strain>
    </source>
</reference>
<dbReference type="EMBL" id="CP144089">
    <property type="protein sequence ID" value="WWD04882.1"/>
    <property type="molecule type" value="Genomic_DNA"/>
</dbReference>